<evidence type="ECO:0000313" key="2">
    <source>
        <dbReference type="Proteomes" id="UP000615026"/>
    </source>
</evidence>
<protein>
    <submittedName>
        <fullName evidence="1">Uncharacterized protein</fullName>
    </submittedName>
</protein>
<reference evidence="1" key="1">
    <citation type="submission" date="2020-10" db="EMBL/GenBank/DDBJ databases">
        <authorList>
            <person name="Castelo-Branco R."/>
            <person name="Eusebio N."/>
            <person name="Adriana R."/>
            <person name="Vieira A."/>
            <person name="Brugerolle De Fraissinette N."/>
            <person name="Rezende De Castro R."/>
            <person name="Schneider M.P."/>
            <person name="Vasconcelos V."/>
            <person name="Leao P.N."/>
        </authorList>
    </citation>
    <scope>NUCLEOTIDE SEQUENCE</scope>
    <source>
        <strain evidence="1">LEGE 11479</strain>
    </source>
</reference>
<keyword evidence="2" id="KW-1185">Reference proteome</keyword>
<accession>A0A928ZVA1</accession>
<evidence type="ECO:0000313" key="1">
    <source>
        <dbReference type="EMBL" id="MBE9068113.1"/>
    </source>
</evidence>
<comment type="caution">
    <text evidence="1">The sequence shown here is derived from an EMBL/GenBank/DDBJ whole genome shotgun (WGS) entry which is preliminary data.</text>
</comment>
<dbReference type="AlphaFoldDB" id="A0A928ZVA1"/>
<gene>
    <name evidence="1" type="ORF">IQ260_15785</name>
</gene>
<organism evidence="1 2">
    <name type="scientific">Leptolyngbya cf. ectocarpi LEGE 11479</name>
    <dbReference type="NCBI Taxonomy" id="1828722"/>
    <lineage>
        <taxon>Bacteria</taxon>
        <taxon>Bacillati</taxon>
        <taxon>Cyanobacteriota</taxon>
        <taxon>Cyanophyceae</taxon>
        <taxon>Leptolyngbyales</taxon>
        <taxon>Leptolyngbyaceae</taxon>
        <taxon>Leptolyngbya group</taxon>
        <taxon>Leptolyngbya</taxon>
    </lineage>
</organism>
<proteinExistence type="predicted"/>
<sequence>MELSNENSQSLAISVSDFFQQINWSGVELAENDGGDTIDAPYETVGQFFATFPWQGTMTVTPEDWELIDDDEIMPAVDADALTLDDLSALF</sequence>
<dbReference type="Proteomes" id="UP000615026">
    <property type="component" value="Unassembled WGS sequence"/>
</dbReference>
<name>A0A928ZVA1_LEPEC</name>
<dbReference type="EMBL" id="JADEXP010000142">
    <property type="protein sequence ID" value="MBE9068113.1"/>
    <property type="molecule type" value="Genomic_DNA"/>
</dbReference>
<dbReference type="RefSeq" id="WP_193994064.1">
    <property type="nucleotide sequence ID" value="NZ_JADEXP010000142.1"/>
</dbReference>